<dbReference type="InterPro" id="IPR029044">
    <property type="entry name" value="Nucleotide-diphossugar_trans"/>
</dbReference>
<keyword evidence="9" id="KW-1133">Transmembrane helix</keyword>
<dbReference type="InterPro" id="IPR045885">
    <property type="entry name" value="GalNAc-T"/>
</dbReference>
<evidence type="ECO:0000256" key="10">
    <source>
        <dbReference type="ARBA" id="ARBA00023136"/>
    </source>
</evidence>
<keyword evidence="15" id="KW-0430">Lectin</keyword>
<comment type="similarity">
    <text evidence="3 15">Belongs to the glycosyltransferase 2 family. GalNAc-T subfamily.</text>
</comment>
<dbReference type="PRINTS" id="PR00081">
    <property type="entry name" value="GDHRDH"/>
</dbReference>
<proteinExistence type="inferred from homology"/>
<dbReference type="SUPFAM" id="SSF50370">
    <property type="entry name" value="Ricin B-like lectins"/>
    <property type="match status" value="1"/>
</dbReference>
<evidence type="ECO:0000256" key="14">
    <source>
        <dbReference type="ARBA" id="ARBA00060399"/>
    </source>
</evidence>
<dbReference type="Gene3D" id="2.80.10.50">
    <property type="match status" value="1"/>
</dbReference>
<keyword evidence="13 15" id="KW-0464">Manganese</keyword>
<evidence type="ECO:0000256" key="12">
    <source>
        <dbReference type="ARBA" id="ARBA00023180"/>
    </source>
</evidence>
<dbReference type="GO" id="GO:0030246">
    <property type="term" value="F:carbohydrate binding"/>
    <property type="evidence" value="ECO:0007669"/>
    <property type="project" value="UniProtKB-KW"/>
</dbReference>
<dbReference type="SUPFAM" id="SSF51735">
    <property type="entry name" value="NAD(P)-binding Rossmann-fold domains"/>
    <property type="match status" value="1"/>
</dbReference>
<sequence>MPGSQSATVLTGSSANSYCILDGNDSQNADMMEFDDGSGPADPRLEKQQQQLLHADFYNDFVCFLLFVFTLAYNLNQSQEVIRNRIKYDREVPIGIFRGGRMSIENELRIGRKGKDQERHLNDDDELPGEPDPDTVFKLGEIGNFEPKEIQWQPGNYGEMGEPVIVDKTLPEVMRAMREYGFNTYVSDMISLNRSIPDIRMNECKYWHYPEDLPTVSIVIAFHNEGWTPLLRTVHSVLLRSPPHLIKEIILVDDFSDKEHLKGRLDVYLKQFNGKVKLIRNAEREGLIRTRSIGAKEAVGDVIIFLDAHCEVNINWLPPLLAPLRYNRKVMTVPVIDGIDKDDWSYRIVYSSVDRHYRGIFEWGLLYKETEIPAQELTRRKHKSEPFRSPTHAGGLFAINKKWFEELGYYDPGLQIWGGEQYELSFKIWQCGGGILFVPCSHVGHVYRSHMPYGFGKLSGKPVISTNMLRVIKTWMDEYDKYYYIREPSAKHRLPGDISSQLELRRNLNCKSFRWYMEKVAYDVIVSYPLPPENHVWGEAKNHATGKCIDTMGRPVPGIVGATPCHGYGGNQHLVSFEEMSAVLENNLHRFYFKGAQFKERSTAKGLVAVITGCNCGIGKQIVRELNLRGAKVYMLCRSENRAQNAVIQLVKLGCNPQRLLVKVVDLARFKSVKAAAAEIIEEEDHLDILINNAGIMLYPKFKLTDDGHELVWQTNYLGHFLLTELLLPLLRAAPTARIINVSALAHFYADPIDLQLIDRREGWDSRQSYSKSKLAMVMHAFELTRRLRECEGSHVTINVCHPGLCNTRLMRYIPLVQKPLNYITAPFSYIVIFMSSRWYLLKTPKDGAQTPLFLALSKTVTGSSGLYYSECVPKAFIEMADWEEKCAELYDYSMHAVGLDVKD</sequence>
<comment type="subcellular location">
    <subcellularLocation>
        <location evidence="14">Endomembrane system</location>
        <topology evidence="14">Single-pass type II membrane protein</topology>
    </subcellularLocation>
    <subcellularLocation>
        <location evidence="15">Golgi apparatus membrane</location>
        <topology evidence="15">Single-pass type II membrane protein</topology>
    </subcellularLocation>
</comment>
<keyword evidence="15" id="KW-0333">Golgi apparatus</keyword>
<gene>
    <name evidence="17" type="ORF">NAV_LOCUS2338</name>
</gene>
<evidence type="ECO:0000256" key="6">
    <source>
        <dbReference type="ARBA" id="ARBA00022692"/>
    </source>
</evidence>
<keyword evidence="12" id="KW-0325">Glycoprotein</keyword>
<dbReference type="Proteomes" id="UP000276991">
    <property type="component" value="Unassembled WGS sequence"/>
</dbReference>
<dbReference type="EC" id="2.4.1.-" evidence="15"/>
<dbReference type="UniPathway" id="UPA00378"/>
<dbReference type="AlphaFoldDB" id="A0A498SFZ9"/>
<dbReference type="PANTHER" id="PTHR11675">
    <property type="entry name" value="N-ACETYLGALACTOSAMINYLTRANSFERASE"/>
    <property type="match status" value="1"/>
</dbReference>
<keyword evidence="18" id="KW-1185">Reference proteome</keyword>
<feature type="domain" description="Glycosyltransferase 2-like" evidence="16">
    <location>
        <begin position="217"/>
        <end position="403"/>
    </location>
</feature>
<dbReference type="GO" id="GO:0006493">
    <property type="term" value="P:protein O-linked glycosylation"/>
    <property type="evidence" value="ECO:0007669"/>
    <property type="project" value="TreeGrafter"/>
</dbReference>
<keyword evidence="7" id="KW-0479">Metal-binding</keyword>
<evidence type="ECO:0000259" key="16">
    <source>
        <dbReference type="Pfam" id="PF00535"/>
    </source>
</evidence>
<dbReference type="Gene3D" id="3.40.50.720">
    <property type="entry name" value="NAD(P)-binding Rossmann-like Domain"/>
    <property type="match status" value="1"/>
</dbReference>
<dbReference type="Gene3D" id="3.90.550.10">
    <property type="entry name" value="Spore Coat Polysaccharide Biosynthesis Protein SpsA, Chain A"/>
    <property type="match status" value="1"/>
</dbReference>
<comment type="cofactor">
    <cofactor evidence="1 15">
        <name>Mn(2+)</name>
        <dbReference type="ChEBI" id="CHEBI:29035"/>
    </cofactor>
</comment>
<evidence type="ECO:0000313" key="18">
    <source>
        <dbReference type="Proteomes" id="UP000276991"/>
    </source>
</evidence>
<dbReference type="STRING" id="6277.A0A498SFZ9"/>
<protein>
    <recommendedName>
        <fullName evidence="15">Polypeptide N-acetylgalactosaminyltransferase</fullName>
        <ecNumber evidence="15">2.4.1.-</ecNumber>
    </recommendedName>
    <alternativeName>
        <fullName evidence="15">Protein-UDP acetylgalactosaminyltransferase</fullName>
    </alternativeName>
</protein>
<comment type="pathway">
    <text evidence="2 15">Protein modification; protein glycosylation.</text>
</comment>
<keyword evidence="10" id="KW-0472">Membrane</keyword>
<evidence type="ECO:0000313" key="17">
    <source>
        <dbReference type="EMBL" id="VBB27508.1"/>
    </source>
</evidence>
<evidence type="ECO:0000256" key="8">
    <source>
        <dbReference type="ARBA" id="ARBA00022968"/>
    </source>
</evidence>
<dbReference type="GO" id="GO:0000139">
    <property type="term" value="C:Golgi membrane"/>
    <property type="evidence" value="ECO:0007669"/>
    <property type="project" value="UniProtKB-SubCell"/>
</dbReference>
<keyword evidence="8" id="KW-0735">Signal-anchor</keyword>
<evidence type="ECO:0000256" key="9">
    <source>
        <dbReference type="ARBA" id="ARBA00022989"/>
    </source>
</evidence>
<dbReference type="FunFam" id="3.90.550.10:FF:000053">
    <property type="entry name" value="Polypeptide N-acetylgalactosaminyltransferase"/>
    <property type="match status" value="1"/>
</dbReference>
<keyword evidence="6" id="KW-0812">Transmembrane</keyword>
<evidence type="ECO:0000256" key="5">
    <source>
        <dbReference type="ARBA" id="ARBA00022679"/>
    </source>
</evidence>
<dbReference type="EMBL" id="UPTC01000241">
    <property type="protein sequence ID" value="VBB27508.1"/>
    <property type="molecule type" value="Genomic_DNA"/>
</dbReference>
<evidence type="ECO:0000256" key="1">
    <source>
        <dbReference type="ARBA" id="ARBA00001936"/>
    </source>
</evidence>
<evidence type="ECO:0000256" key="11">
    <source>
        <dbReference type="ARBA" id="ARBA00023157"/>
    </source>
</evidence>
<dbReference type="SUPFAM" id="SSF53448">
    <property type="entry name" value="Nucleotide-diphospho-sugar transferases"/>
    <property type="match status" value="1"/>
</dbReference>
<keyword evidence="4 15" id="KW-0328">Glycosyltransferase</keyword>
<dbReference type="PANTHER" id="PTHR11675:SF68">
    <property type="entry name" value="N-ACETYLGALACTOSAMINYLTRANSFERASE 7"/>
    <property type="match status" value="1"/>
</dbReference>
<dbReference type="GO" id="GO:0004653">
    <property type="term" value="F:polypeptide N-acetylgalactosaminyltransferase activity"/>
    <property type="evidence" value="ECO:0007669"/>
    <property type="project" value="TreeGrafter"/>
</dbReference>
<dbReference type="InterPro" id="IPR002347">
    <property type="entry name" value="SDR_fam"/>
</dbReference>
<evidence type="ECO:0000256" key="4">
    <source>
        <dbReference type="ARBA" id="ARBA00022676"/>
    </source>
</evidence>
<evidence type="ECO:0000256" key="3">
    <source>
        <dbReference type="ARBA" id="ARBA00005680"/>
    </source>
</evidence>
<evidence type="ECO:0000256" key="2">
    <source>
        <dbReference type="ARBA" id="ARBA00004922"/>
    </source>
</evidence>
<dbReference type="OrthoDB" id="330637at2759"/>
<dbReference type="CDD" id="cd02510">
    <property type="entry name" value="pp-GalNAc-T"/>
    <property type="match status" value="1"/>
</dbReference>
<evidence type="ECO:0000256" key="7">
    <source>
        <dbReference type="ARBA" id="ARBA00022723"/>
    </source>
</evidence>
<dbReference type="InterPro" id="IPR035992">
    <property type="entry name" value="Ricin_B-like_lectins"/>
</dbReference>
<keyword evidence="11 15" id="KW-1015">Disulfide bond</keyword>
<dbReference type="GO" id="GO:0046872">
    <property type="term" value="F:metal ion binding"/>
    <property type="evidence" value="ECO:0007669"/>
    <property type="project" value="UniProtKB-KW"/>
</dbReference>
<evidence type="ECO:0000256" key="15">
    <source>
        <dbReference type="RuleBase" id="RU361242"/>
    </source>
</evidence>
<dbReference type="InterPro" id="IPR036291">
    <property type="entry name" value="NAD(P)-bd_dom_sf"/>
</dbReference>
<keyword evidence="5 15" id="KW-0808">Transferase</keyword>
<reference evidence="17 18" key="1">
    <citation type="submission" date="2018-08" db="EMBL/GenBank/DDBJ databases">
        <authorList>
            <person name="Laetsch R D."/>
            <person name="Stevens L."/>
            <person name="Kumar S."/>
            <person name="Blaxter L. M."/>
        </authorList>
    </citation>
    <scope>NUCLEOTIDE SEQUENCE [LARGE SCALE GENOMIC DNA]</scope>
</reference>
<dbReference type="InterPro" id="IPR001173">
    <property type="entry name" value="Glyco_trans_2-like"/>
</dbReference>
<name>A0A498SFZ9_ACAVI</name>
<dbReference type="Pfam" id="PF00535">
    <property type="entry name" value="Glycos_transf_2"/>
    <property type="match status" value="1"/>
</dbReference>
<accession>A0A498SFZ9</accession>
<organism evidence="17 18">
    <name type="scientific">Acanthocheilonema viteae</name>
    <name type="common">Filarial nematode worm</name>
    <name type="synonym">Dipetalonema viteae</name>
    <dbReference type="NCBI Taxonomy" id="6277"/>
    <lineage>
        <taxon>Eukaryota</taxon>
        <taxon>Metazoa</taxon>
        <taxon>Ecdysozoa</taxon>
        <taxon>Nematoda</taxon>
        <taxon>Chromadorea</taxon>
        <taxon>Rhabditida</taxon>
        <taxon>Spirurina</taxon>
        <taxon>Spiruromorpha</taxon>
        <taxon>Filarioidea</taxon>
        <taxon>Onchocercidae</taxon>
        <taxon>Acanthocheilonema</taxon>
    </lineage>
</organism>
<dbReference type="Pfam" id="PF00106">
    <property type="entry name" value="adh_short"/>
    <property type="match status" value="1"/>
</dbReference>
<evidence type="ECO:0000256" key="13">
    <source>
        <dbReference type="ARBA" id="ARBA00023211"/>
    </source>
</evidence>